<name>S5VPB2_STRC3</name>
<reference evidence="3" key="1">
    <citation type="submission" date="2012-10" db="EMBL/GenBank/DDBJ databases">
        <title>The complete genome sequence of Streptomyces collinus Tu 365.</title>
        <authorList>
            <person name="Ruckert C."/>
            <person name="Szczepanowski R."/>
            <person name="Goesmann A."/>
            <person name="Pross E.K."/>
            <person name="Musiol E.M."/>
            <person name="Blin K."/>
            <person name="Wohlleben W."/>
            <person name="Puhler A."/>
            <person name="Weber T."/>
            <person name="Kalinowski J."/>
        </authorList>
    </citation>
    <scope>NUCLEOTIDE SEQUENCE [LARGE SCALE GENOMIC DNA]</scope>
    <source>
        <strain evidence="3">DSM 40733 / Tue 365</strain>
    </source>
</reference>
<organism evidence="2 3">
    <name type="scientific">Streptomyces collinus (strain DSM 40733 / Tue 365)</name>
    <dbReference type="NCBI Taxonomy" id="1214242"/>
    <lineage>
        <taxon>Bacteria</taxon>
        <taxon>Bacillati</taxon>
        <taxon>Actinomycetota</taxon>
        <taxon>Actinomycetes</taxon>
        <taxon>Kitasatosporales</taxon>
        <taxon>Streptomycetaceae</taxon>
        <taxon>Streptomyces</taxon>
    </lineage>
</organism>
<dbReference type="EMBL" id="CP006259">
    <property type="protein sequence ID" value="AGS70205.1"/>
    <property type="molecule type" value="Genomic_DNA"/>
</dbReference>
<dbReference type="HOGENOM" id="CLU_088589_0_0_11"/>
<feature type="compositionally biased region" description="Basic and acidic residues" evidence="1">
    <location>
        <begin position="147"/>
        <end position="157"/>
    </location>
</feature>
<dbReference type="PATRIC" id="fig|1214242.5.peg.3477"/>
<dbReference type="KEGG" id="sci:B446_16945"/>
<sequence length="166" mass="17504">MLRFSAVLVLVVLALTGFSTGRGRGHHYRSGHGSGGGCSSSHQDHDETSSSYRRSYGSSSRATSSGSAGTSPSPSAYLDDATVRLLSCATKRDPYTKVQVTNPNATGATFSVTVHLKDRSDQGIDFDDLDVTVPARGSRTARIPVDKADLPRLDHCEPGPNAPAAR</sequence>
<dbReference type="AlphaFoldDB" id="S5VPB2"/>
<dbReference type="eggNOG" id="ENOG5031J6A">
    <property type="taxonomic scope" value="Bacteria"/>
</dbReference>
<feature type="region of interest" description="Disordered" evidence="1">
    <location>
        <begin position="23"/>
        <end position="76"/>
    </location>
</feature>
<gene>
    <name evidence="2" type="ORF">B446_16945</name>
</gene>
<accession>S5VPB2</accession>
<dbReference type="Proteomes" id="UP000015423">
    <property type="component" value="Chromosome"/>
</dbReference>
<evidence type="ECO:0000313" key="3">
    <source>
        <dbReference type="Proteomes" id="UP000015423"/>
    </source>
</evidence>
<proteinExistence type="predicted"/>
<evidence type="ECO:0000313" key="2">
    <source>
        <dbReference type="EMBL" id="AGS70205.1"/>
    </source>
</evidence>
<feature type="compositionally biased region" description="Low complexity" evidence="1">
    <location>
        <begin position="49"/>
        <end position="76"/>
    </location>
</feature>
<feature type="region of interest" description="Disordered" evidence="1">
    <location>
        <begin position="147"/>
        <end position="166"/>
    </location>
</feature>
<keyword evidence="3" id="KW-1185">Reference proteome</keyword>
<dbReference type="STRING" id="1214242.B446_16945"/>
<evidence type="ECO:0000256" key="1">
    <source>
        <dbReference type="SAM" id="MobiDB-lite"/>
    </source>
</evidence>
<reference evidence="2 3" key="2">
    <citation type="journal article" date="2013" name="J. Biotechnol.">
        <title>Complete genome sequence of the kirromycin producer Streptomyces collinus Tu 365 consisting of a linear chromosome and two linear plasmids.</title>
        <authorList>
            <person name="Ruckert C."/>
            <person name="Szczepanowski R."/>
            <person name="Albersmeier A."/>
            <person name="Goesmann A."/>
            <person name="Iftime D."/>
            <person name="Musiol E.M."/>
            <person name="Blin K."/>
            <person name="Wohlleben W."/>
            <person name="Puhler A."/>
            <person name="Kalinowski J."/>
            <person name="Weber T."/>
        </authorList>
    </citation>
    <scope>NUCLEOTIDE SEQUENCE [LARGE SCALE GENOMIC DNA]</scope>
    <source>
        <strain evidence="3">DSM 40733 / Tue 365</strain>
    </source>
</reference>
<protein>
    <submittedName>
        <fullName evidence="2">Uncharacterized protein</fullName>
    </submittedName>
</protein>